<dbReference type="PANTHER" id="PTHR21683">
    <property type="entry name" value="COILED-COIL DOMAIN-CONTAINING PROTEIN 42 LIKE-2-LIKE-RELATED"/>
    <property type="match status" value="1"/>
</dbReference>
<proteinExistence type="predicted"/>
<dbReference type="GeneTree" id="ENSGT00970000193995"/>
<feature type="domain" description="DUF4200" evidence="3">
    <location>
        <begin position="35"/>
        <end position="100"/>
    </location>
</feature>
<organism evidence="4 5">
    <name type="scientific">Pygocentrus nattereri</name>
    <name type="common">Red-bellied piranha</name>
    <dbReference type="NCBI Taxonomy" id="42514"/>
    <lineage>
        <taxon>Eukaryota</taxon>
        <taxon>Metazoa</taxon>
        <taxon>Chordata</taxon>
        <taxon>Craniata</taxon>
        <taxon>Vertebrata</taxon>
        <taxon>Euteleostomi</taxon>
        <taxon>Actinopterygii</taxon>
        <taxon>Neopterygii</taxon>
        <taxon>Teleostei</taxon>
        <taxon>Ostariophysi</taxon>
        <taxon>Characiformes</taxon>
        <taxon>Characoidei</taxon>
        <taxon>Pygocentrus</taxon>
    </lineage>
</organism>
<evidence type="ECO:0000313" key="5">
    <source>
        <dbReference type="Proteomes" id="UP001501920"/>
    </source>
</evidence>
<evidence type="ECO:0000256" key="1">
    <source>
        <dbReference type="ARBA" id="ARBA00023054"/>
    </source>
</evidence>
<reference evidence="4" key="3">
    <citation type="submission" date="2025-09" db="UniProtKB">
        <authorList>
            <consortium name="Ensembl"/>
        </authorList>
    </citation>
    <scope>IDENTIFICATION</scope>
</reference>
<dbReference type="PANTHER" id="PTHR21683:SF2">
    <property type="entry name" value="COILED-COIL DOMAIN-CONTAINING PROTEIN 42 LIKE-2-LIKE"/>
    <property type="match status" value="1"/>
</dbReference>
<dbReference type="AlphaFoldDB" id="A0A3B4CVR7"/>
<evidence type="ECO:0000259" key="3">
    <source>
        <dbReference type="Pfam" id="PF13863"/>
    </source>
</evidence>
<dbReference type="OMA" id="CADKKRV"/>
<evidence type="ECO:0000256" key="2">
    <source>
        <dbReference type="SAM" id="Coils"/>
    </source>
</evidence>
<keyword evidence="5" id="KW-1185">Reference proteome</keyword>
<protein>
    <recommendedName>
        <fullName evidence="3">DUF4200 domain-containing protein</fullName>
    </recommendedName>
</protein>
<feature type="coiled-coil region" evidence="2">
    <location>
        <begin position="154"/>
        <end position="181"/>
    </location>
</feature>
<dbReference type="Pfam" id="PF13863">
    <property type="entry name" value="DUF4200"/>
    <property type="match status" value="1"/>
</dbReference>
<evidence type="ECO:0000313" key="4">
    <source>
        <dbReference type="Ensembl" id="ENSPNAP00000014629.2"/>
    </source>
</evidence>
<keyword evidence="1 2" id="KW-0175">Coiled coil</keyword>
<name>A0A3B4CVR7_PYGNA</name>
<reference evidence="4" key="2">
    <citation type="submission" date="2025-08" db="UniProtKB">
        <authorList>
            <consortium name="Ensembl"/>
        </authorList>
    </citation>
    <scope>IDENTIFICATION</scope>
</reference>
<dbReference type="STRING" id="42514.ENSPNAP00000014629"/>
<dbReference type="Proteomes" id="UP001501920">
    <property type="component" value="Chromosome 9"/>
</dbReference>
<dbReference type="InterPro" id="IPR025252">
    <property type="entry name" value="DUF4200"/>
</dbReference>
<feature type="coiled-coil region" evidence="2">
    <location>
        <begin position="57"/>
        <end position="84"/>
    </location>
</feature>
<dbReference type="Ensembl" id="ENSPNAT00000037405.2">
    <property type="protein sequence ID" value="ENSPNAP00000014629.2"/>
    <property type="gene ID" value="ENSPNAG00000020565.2"/>
</dbReference>
<accession>A0A3B4CVR7</accession>
<dbReference type="InterPro" id="IPR051147">
    <property type="entry name" value="CFAP_domain-containing"/>
</dbReference>
<sequence length="259" mass="30084">GSMGVLNTEEQGKRGLTKYAEKQMDYSLLPLFLGSMQDNEAKRCRVMRKVNQERELTNQKQADLLALQEEMKSLVKERDKLMKRVEKNAIYLRFLDKVVEAPSQFQEVRQLKSCYYSLKLMSEDLLQITQQNQESIEKSWAQLVHFTKQGNDTILHYNNTLSQLQSQLDKAREEGMIWESRWVHIQNTAAKKTLLLGTIKMATLNLYQSVCKRAKDTGDAPIAPEDTFQQLEKIQSFLSDLISMWEEVSRSHLLLPGHR</sequence>
<reference evidence="4 5" key="1">
    <citation type="submission" date="2020-10" db="EMBL/GenBank/DDBJ databases">
        <title>Pygocentrus nattereri (red-bellied piranha) genome, fPygNat1, primary haplotype.</title>
        <authorList>
            <person name="Myers G."/>
            <person name="Meyer A."/>
            <person name="Karagic N."/>
            <person name="Pippel M."/>
            <person name="Winkler S."/>
            <person name="Tracey A."/>
            <person name="Wood J."/>
            <person name="Formenti G."/>
            <person name="Howe K."/>
            <person name="Fedrigo O."/>
            <person name="Jarvis E.D."/>
        </authorList>
    </citation>
    <scope>NUCLEOTIDE SEQUENCE [LARGE SCALE GENOMIC DNA]</scope>
</reference>
<dbReference type="GO" id="GO:0005856">
    <property type="term" value="C:cytoskeleton"/>
    <property type="evidence" value="ECO:0007669"/>
    <property type="project" value="UniProtKB-ARBA"/>
</dbReference>